<feature type="domain" description="Methyltransferase small" evidence="6">
    <location>
        <begin position="126"/>
        <end position="211"/>
    </location>
</feature>
<dbReference type="InterPro" id="IPR029063">
    <property type="entry name" value="SAM-dependent_MTases_sf"/>
</dbReference>
<dbReference type="Gene3D" id="3.40.50.150">
    <property type="entry name" value="Vaccinia Virus protein VP39"/>
    <property type="match status" value="1"/>
</dbReference>
<evidence type="ECO:0000256" key="3">
    <source>
        <dbReference type="ARBA" id="ARBA00022691"/>
    </source>
</evidence>
<dbReference type="CDD" id="cd02440">
    <property type="entry name" value="AdoMet_MTases"/>
    <property type="match status" value="1"/>
</dbReference>
<protein>
    <recommendedName>
        <fullName evidence="5">Release factor glutamine methyltransferase</fullName>
        <shortName evidence="5">RF MTase</shortName>
        <ecNumber evidence="5">2.1.1.297</ecNumber>
    </recommendedName>
    <alternativeName>
        <fullName evidence="5">N5-glutamine methyltransferase PrmC</fullName>
    </alternativeName>
    <alternativeName>
        <fullName evidence="5">Protein-(glutamine-N5) MTase PrmC</fullName>
    </alternativeName>
    <alternativeName>
        <fullName evidence="5">Protein-glutamine N-methyltransferase PrmC</fullName>
    </alternativeName>
</protein>
<dbReference type="GO" id="GO:0032259">
    <property type="term" value="P:methylation"/>
    <property type="evidence" value="ECO:0007669"/>
    <property type="project" value="UniProtKB-KW"/>
</dbReference>
<sequence>MSEGNMFTIKSALEWATSYLGKRKIDSPRLTAELLLIYVLGKSRLDLYLEFDRPVDADVFALFKKLILSRSSGVPLSYLTGEQEFMGLKFKVTSDVYIPRPETEILVEETLKEIQCLKLTSSSPFVILDLGTGCGNIAISLVKKIENSKAYATDVSRKALKVAMENAHVHSVENKVTFLEGDLFSPLNGLNLEGRVDLIISNPPYVAASDMDKLPAEVKNEPRIALEGGEDGLSFYRRIIYKAPKFLRKGGILSMEIGYNQAEAVKEIIINEGELEIPRIIKDYAGKQRVILTKRSNRSEV</sequence>
<comment type="catalytic activity">
    <reaction evidence="4 5">
        <text>L-glutaminyl-[peptide chain release factor] + S-adenosyl-L-methionine = N(5)-methyl-L-glutaminyl-[peptide chain release factor] + S-adenosyl-L-homocysteine + H(+)</text>
        <dbReference type="Rhea" id="RHEA:42896"/>
        <dbReference type="Rhea" id="RHEA-COMP:10271"/>
        <dbReference type="Rhea" id="RHEA-COMP:10272"/>
        <dbReference type="ChEBI" id="CHEBI:15378"/>
        <dbReference type="ChEBI" id="CHEBI:30011"/>
        <dbReference type="ChEBI" id="CHEBI:57856"/>
        <dbReference type="ChEBI" id="CHEBI:59789"/>
        <dbReference type="ChEBI" id="CHEBI:61891"/>
        <dbReference type="EC" id="2.1.1.297"/>
    </reaction>
</comment>
<dbReference type="GO" id="GO:0102559">
    <property type="term" value="F:peptide chain release factor N(5)-glutamine methyltransferase activity"/>
    <property type="evidence" value="ECO:0007669"/>
    <property type="project" value="UniProtKB-EC"/>
</dbReference>
<dbReference type="PANTHER" id="PTHR18895">
    <property type="entry name" value="HEMK METHYLTRANSFERASE"/>
    <property type="match status" value="1"/>
</dbReference>
<dbReference type="Pfam" id="PF17827">
    <property type="entry name" value="PrmC_N"/>
    <property type="match status" value="1"/>
</dbReference>
<dbReference type="InterPro" id="IPR002052">
    <property type="entry name" value="DNA_methylase_N6_adenine_CS"/>
</dbReference>
<evidence type="ECO:0000259" key="7">
    <source>
        <dbReference type="Pfam" id="PF17827"/>
    </source>
</evidence>
<comment type="caution">
    <text evidence="5">Lacks conserved residue(s) required for the propagation of feature annotation.</text>
</comment>
<organism evidence="8 9">
    <name type="scientific">Aerophobetes bacterium</name>
    <dbReference type="NCBI Taxonomy" id="2030807"/>
    <lineage>
        <taxon>Bacteria</taxon>
        <taxon>Candidatus Aerophobota</taxon>
    </lineage>
</organism>
<evidence type="ECO:0000259" key="6">
    <source>
        <dbReference type="Pfam" id="PF05175"/>
    </source>
</evidence>
<keyword evidence="2 5" id="KW-0808">Transferase</keyword>
<dbReference type="GO" id="GO:0003676">
    <property type="term" value="F:nucleic acid binding"/>
    <property type="evidence" value="ECO:0007669"/>
    <property type="project" value="InterPro"/>
</dbReference>
<dbReference type="PROSITE" id="PS00092">
    <property type="entry name" value="N6_MTASE"/>
    <property type="match status" value="1"/>
</dbReference>
<dbReference type="Gene3D" id="1.10.8.10">
    <property type="entry name" value="DNA helicase RuvA subunit, C-terminal domain"/>
    <property type="match status" value="1"/>
</dbReference>
<dbReference type="InterPro" id="IPR007848">
    <property type="entry name" value="Small_mtfrase_dom"/>
</dbReference>
<evidence type="ECO:0000313" key="8">
    <source>
        <dbReference type="EMBL" id="RLE09405.1"/>
    </source>
</evidence>
<dbReference type="InterPro" id="IPR004556">
    <property type="entry name" value="HemK-like"/>
</dbReference>
<comment type="similarity">
    <text evidence="5">Belongs to the protein N5-glutamine methyltransferase family. PrmC subfamily.</text>
</comment>
<dbReference type="InterPro" id="IPR050320">
    <property type="entry name" value="N5-glutamine_MTase"/>
</dbReference>
<reference evidence="8 9" key="1">
    <citation type="submission" date="2018-06" db="EMBL/GenBank/DDBJ databases">
        <title>Extensive metabolic versatility and redundancy in microbially diverse, dynamic hydrothermal sediments.</title>
        <authorList>
            <person name="Dombrowski N."/>
            <person name="Teske A."/>
            <person name="Baker B.J."/>
        </authorList>
    </citation>
    <scope>NUCLEOTIDE SEQUENCE [LARGE SCALE GENOMIC DNA]</scope>
    <source>
        <strain evidence="8">B47_G16</strain>
    </source>
</reference>
<feature type="binding site" evidence="5">
    <location>
        <position position="202"/>
    </location>
    <ligand>
        <name>S-adenosyl-L-methionine</name>
        <dbReference type="ChEBI" id="CHEBI:59789"/>
    </ligand>
</feature>
<dbReference type="Proteomes" id="UP000279422">
    <property type="component" value="Unassembled WGS sequence"/>
</dbReference>
<dbReference type="EC" id="2.1.1.297" evidence="5"/>
<dbReference type="AlphaFoldDB" id="A0A497E4C9"/>
<evidence type="ECO:0000313" key="9">
    <source>
        <dbReference type="Proteomes" id="UP000279422"/>
    </source>
</evidence>
<comment type="caution">
    <text evidence="8">The sequence shown here is derived from an EMBL/GenBank/DDBJ whole genome shotgun (WGS) entry which is preliminary data.</text>
</comment>
<feature type="binding site" evidence="5">
    <location>
        <begin position="131"/>
        <end position="135"/>
    </location>
    <ligand>
        <name>S-adenosyl-L-methionine</name>
        <dbReference type="ChEBI" id="CHEBI:59789"/>
    </ligand>
</feature>
<comment type="function">
    <text evidence="5">Methylates the class 1 translation termination release factors RF1/PrfA and RF2/PrfB on the glutamine residue of the universally conserved GGQ motif.</text>
</comment>
<evidence type="ECO:0000256" key="2">
    <source>
        <dbReference type="ARBA" id="ARBA00022679"/>
    </source>
</evidence>
<dbReference type="NCBIfam" id="TIGR03534">
    <property type="entry name" value="RF_mod_PrmC"/>
    <property type="match status" value="1"/>
</dbReference>
<keyword evidence="1 5" id="KW-0489">Methyltransferase</keyword>
<name>A0A497E4C9_UNCAE</name>
<evidence type="ECO:0000256" key="5">
    <source>
        <dbReference type="HAMAP-Rule" id="MF_02126"/>
    </source>
</evidence>
<dbReference type="InterPro" id="IPR040758">
    <property type="entry name" value="PrmC_N"/>
</dbReference>
<keyword evidence="3 5" id="KW-0949">S-adenosyl-L-methionine</keyword>
<accession>A0A497E4C9</accession>
<dbReference type="HAMAP" id="MF_02126">
    <property type="entry name" value="RF_methyltr_PrmC"/>
    <property type="match status" value="1"/>
</dbReference>
<feature type="binding site" evidence="5">
    <location>
        <position position="154"/>
    </location>
    <ligand>
        <name>S-adenosyl-L-methionine</name>
        <dbReference type="ChEBI" id="CHEBI:59789"/>
    </ligand>
</feature>
<evidence type="ECO:0000256" key="4">
    <source>
        <dbReference type="ARBA" id="ARBA00048391"/>
    </source>
</evidence>
<dbReference type="NCBIfam" id="TIGR00536">
    <property type="entry name" value="hemK_fam"/>
    <property type="match status" value="1"/>
</dbReference>
<dbReference type="InterPro" id="IPR019874">
    <property type="entry name" value="RF_methyltr_PrmC"/>
</dbReference>
<feature type="domain" description="Release factor glutamine methyltransferase N-terminal" evidence="7">
    <location>
        <begin position="12"/>
        <end position="81"/>
    </location>
</feature>
<dbReference type="EMBL" id="QMPZ01000047">
    <property type="protein sequence ID" value="RLE09405.1"/>
    <property type="molecule type" value="Genomic_DNA"/>
</dbReference>
<gene>
    <name evidence="5 8" type="primary">prmC</name>
    <name evidence="8" type="ORF">DRJ00_04275</name>
</gene>
<proteinExistence type="inferred from homology"/>
<dbReference type="Pfam" id="PF05175">
    <property type="entry name" value="MTS"/>
    <property type="match status" value="1"/>
</dbReference>
<dbReference type="SUPFAM" id="SSF53335">
    <property type="entry name" value="S-adenosyl-L-methionine-dependent methyltransferases"/>
    <property type="match status" value="1"/>
</dbReference>
<evidence type="ECO:0000256" key="1">
    <source>
        <dbReference type="ARBA" id="ARBA00022603"/>
    </source>
</evidence>
<feature type="binding site" evidence="5">
    <location>
        <begin position="202"/>
        <end position="205"/>
    </location>
    <ligand>
        <name>substrate</name>
    </ligand>
</feature>
<dbReference type="PANTHER" id="PTHR18895:SF74">
    <property type="entry name" value="MTRF1L RELEASE FACTOR GLUTAMINE METHYLTRANSFERASE"/>
    <property type="match status" value="1"/>
</dbReference>